<evidence type="ECO:0000313" key="3">
    <source>
        <dbReference type="Proteomes" id="UP000077245"/>
    </source>
</evidence>
<comment type="caution">
    <text evidence="2">The sequence shown here is derived from an EMBL/GenBank/DDBJ whole genome shotgun (WGS) entry which is preliminary data.</text>
</comment>
<protein>
    <recommendedName>
        <fullName evidence="1">YhcG N-terminal domain-containing protein</fullName>
    </recommendedName>
</protein>
<dbReference type="AlphaFoldDB" id="A0A165Z1M4"/>
<dbReference type="PATRIC" id="fig|49547.3.peg.1974"/>
<evidence type="ECO:0000259" key="1">
    <source>
        <dbReference type="Pfam" id="PF17761"/>
    </source>
</evidence>
<organism evidence="2 3">
    <name type="scientific">Methanobrevibacter curvatus</name>
    <dbReference type="NCBI Taxonomy" id="49547"/>
    <lineage>
        <taxon>Archaea</taxon>
        <taxon>Methanobacteriati</taxon>
        <taxon>Methanobacteriota</taxon>
        <taxon>Methanomada group</taxon>
        <taxon>Methanobacteria</taxon>
        <taxon>Methanobacteriales</taxon>
        <taxon>Methanobacteriaceae</taxon>
        <taxon>Methanobrevibacter</taxon>
    </lineage>
</organism>
<dbReference type="Proteomes" id="UP000077245">
    <property type="component" value="Unassembled WGS sequence"/>
</dbReference>
<dbReference type="OrthoDB" id="359256at2157"/>
<reference evidence="2 3" key="1">
    <citation type="submission" date="2016-04" db="EMBL/GenBank/DDBJ databases">
        <title>Genome sequence of Methanobrevibacter curvatus DSM 11111.</title>
        <authorList>
            <person name="Poehlein A."/>
            <person name="Seedorf H."/>
            <person name="Daniel R."/>
        </authorList>
    </citation>
    <scope>NUCLEOTIDE SEQUENCE [LARGE SCALE GENOMIC DNA]</scope>
    <source>
        <strain evidence="2 3">DSM 11111</strain>
    </source>
</reference>
<gene>
    <name evidence="2" type="ORF">MBCUR_18680</name>
</gene>
<proteinExistence type="predicted"/>
<dbReference type="EMBL" id="LWMV01000222">
    <property type="protein sequence ID" value="KZX10133.1"/>
    <property type="molecule type" value="Genomic_DNA"/>
</dbReference>
<feature type="domain" description="YhcG N-terminal" evidence="1">
    <location>
        <begin position="16"/>
        <end position="63"/>
    </location>
</feature>
<sequence>MGDIILNSNQKEFIKNIKEKIHKSQYIALKSVNKELINLYWDIGKYINNIDESWGKSIIKTLSS</sequence>
<evidence type="ECO:0000313" key="2">
    <source>
        <dbReference type="EMBL" id="KZX10133.1"/>
    </source>
</evidence>
<accession>A0A165Z1M4</accession>
<dbReference type="STRING" id="49547.MBCUR_18680"/>
<name>A0A165Z1M4_9EURY</name>
<dbReference type="Pfam" id="PF17761">
    <property type="entry name" value="DUF1016_N"/>
    <property type="match status" value="1"/>
</dbReference>
<keyword evidence="3" id="KW-1185">Reference proteome</keyword>
<dbReference type="InterPro" id="IPR041527">
    <property type="entry name" value="YhcG_N"/>
</dbReference>